<dbReference type="AlphaFoldDB" id="A0A6H5HBM3"/>
<comment type="subcellular location">
    <subcellularLocation>
        <location evidence="2">Secreted</location>
    </subcellularLocation>
</comment>
<dbReference type="PANTHER" id="PTHR10009">
    <property type="entry name" value="PROTEIN YELLOW-RELATED"/>
    <property type="match status" value="1"/>
</dbReference>
<dbReference type="Pfam" id="PF03022">
    <property type="entry name" value="MRJP"/>
    <property type="match status" value="1"/>
</dbReference>
<evidence type="ECO:0000256" key="7">
    <source>
        <dbReference type="SAM" id="SignalP"/>
    </source>
</evidence>
<gene>
    <name evidence="8" type="ORF">NTEN_LOCUS18649</name>
</gene>
<feature type="non-terminal residue" evidence="8">
    <location>
        <position position="1"/>
    </location>
</feature>
<comment type="similarity">
    <text evidence="3">Belongs to the major royal jelly protein family.</text>
</comment>
<feature type="chain" id="PRO_5026054959" description="Protein yellow" evidence="7">
    <location>
        <begin position="22"/>
        <end position="214"/>
    </location>
</feature>
<sequence>LGSPTWRTFATLALNFMAARARTSNARDRLALTVDYGPSGSVFFEVLVSQCLTRRGLSECTTGRMRSMCGRMQSNRGLAGLSQSAQLMQKFAWRAIDYAFPSEAQRMQAMQDGFYIPENNLPVGIEIWKNKLFISVPRWTDKGVPSTLNYIPLDVAYSTSPKLNPYPDWATNEQGNCNGITTTYRIRVDECDRLWVLDSGTVGIGKNFCMDSSQ</sequence>
<evidence type="ECO:0000313" key="9">
    <source>
        <dbReference type="Proteomes" id="UP000479000"/>
    </source>
</evidence>
<dbReference type="Proteomes" id="UP000479000">
    <property type="component" value="Unassembled WGS sequence"/>
</dbReference>
<dbReference type="InterPro" id="IPR011042">
    <property type="entry name" value="6-blade_b-propeller_TolB-like"/>
</dbReference>
<protein>
    <recommendedName>
        <fullName evidence="4">Protein yellow</fullName>
    </recommendedName>
</protein>
<keyword evidence="6" id="KW-0325">Glycoprotein</keyword>
<dbReference type="InterPro" id="IPR017996">
    <property type="entry name" value="MRJP/yellow-related"/>
</dbReference>
<accession>A0A6H5HBM3</accession>
<proteinExistence type="inferred from homology"/>
<evidence type="ECO:0000256" key="4">
    <source>
        <dbReference type="ARBA" id="ARBA00014360"/>
    </source>
</evidence>
<evidence type="ECO:0000256" key="5">
    <source>
        <dbReference type="ARBA" id="ARBA00022525"/>
    </source>
</evidence>
<keyword evidence="9" id="KW-1185">Reference proteome</keyword>
<keyword evidence="7" id="KW-0732">Signal</keyword>
<dbReference type="PANTHER" id="PTHR10009:SF14">
    <property type="entry name" value="PROTEIN YELLOW"/>
    <property type="match status" value="1"/>
</dbReference>
<dbReference type="GO" id="GO:0005576">
    <property type="term" value="C:extracellular region"/>
    <property type="evidence" value="ECO:0007669"/>
    <property type="project" value="UniProtKB-SubCell"/>
</dbReference>
<dbReference type="EMBL" id="CADCXU010027395">
    <property type="protein sequence ID" value="CAB0014175.1"/>
    <property type="molecule type" value="Genomic_DNA"/>
</dbReference>
<comment type="function">
    <text evidence="1">Controls the pigmentation pattern of the adult cuticle and larval mouth parts.</text>
</comment>
<evidence type="ECO:0000313" key="8">
    <source>
        <dbReference type="EMBL" id="CAB0014175.1"/>
    </source>
</evidence>
<evidence type="ECO:0000256" key="6">
    <source>
        <dbReference type="ARBA" id="ARBA00023180"/>
    </source>
</evidence>
<dbReference type="OrthoDB" id="7776143at2759"/>
<evidence type="ECO:0000256" key="2">
    <source>
        <dbReference type="ARBA" id="ARBA00004613"/>
    </source>
</evidence>
<evidence type="ECO:0000256" key="3">
    <source>
        <dbReference type="ARBA" id="ARBA00009127"/>
    </source>
</evidence>
<reference evidence="8 9" key="1">
    <citation type="submission" date="2020-02" db="EMBL/GenBank/DDBJ databases">
        <authorList>
            <person name="Ferguson B K."/>
        </authorList>
    </citation>
    <scope>NUCLEOTIDE SEQUENCE [LARGE SCALE GENOMIC DNA]</scope>
</reference>
<dbReference type="Gene3D" id="2.120.10.30">
    <property type="entry name" value="TolB, C-terminal domain"/>
    <property type="match status" value="1"/>
</dbReference>
<evidence type="ECO:0000256" key="1">
    <source>
        <dbReference type="ARBA" id="ARBA00002855"/>
    </source>
</evidence>
<name>A0A6H5HBM3_9HEMI</name>
<feature type="signal peptide" evidence="7">
    <location>
        <begin position="1"/>
        <end position="21"/>
    </location>
</feature>
<organism evidence="8 9">
    <name type="scientific">Nesidiocoris tenuis</name>
    <dbReference type="NCBI Taxonomy" id="355587"/>
    <lineage>
        <taxon>Eukaryota</taxon>
        <taxon>Metazoa</taxon>
        <taxon>Ecdysozoa</taxon>
        <taxon>Arthropoda</taxon>
        <taxon>Hexapoda</taxon>
        <taxon>Insecta</taxon>
        <taxon>Pterygota</taxon>
        <taxon>Neoptera</taxon>
        <taxon>Paraneoptera</taxon>
        <taxon>Hemiptera</taxon>
        <taxon>Heteroptera</taxon>
        <taxon>Panheteroptera</taxon>
        <taxon>Cimicomorpha</taxon>
        <taxon>Miridae</taxon>
        <taxon>Dicyphina</taxon>
        <taxon>Nesidiocoris</taxon>
    </lineage>
</organism>
<keyword evidence="5" id="KW-0964">Secreted</keyword>